<name>A0ABU8TQD2_9HYPH</name>
<dbReference type="Gene3D" id="3.30.2010.20">
    <property type="match status" value="1"/>
</dbReference>
<dbReference type="Proteomes" id="UP001385499">
    <property type="component" value="Unassembled WGS sequence"/>
</dbReference>
<dbReference type="EMBL" id="JBAKIA010000018">
    <property type="protein sequence ID" value="MEJ8476377.1"/>
    <property type="molecule type" value="Genomic_DNA"/>
</dbReference>
<comment type="caution">
    <text evidence="1">The sequence shown here is derived from an EMBL/GenBank/DDBJ whole genome shotgun (WGS) entry which is preliminary data.</text>
</comment>
<dbReference type="Pfam" id="PF06262">
    <property type="entry name" value="Zincin_1"/>
    <property type="match status" value="1"/>
</dbReference>
<dbReference type="InterPro" id="IPR010428">
    <property type="entry name" value="Zincin_1"/>
</dbReference>
<evidence type="ECO:0000313" key="1">
    <source>
        <dbReference type="EMBL" id="MEJ8476377.1"/>
    </source>
</evidence>
<reference evidence="1 2" key="1">
    <citation type="submission" date="2024-02" db="EMBL/GenBank/DDBJ databases">
        <title>Roseibium algae sp. nov., isolated from marine alga (Grateloupia sp.), showing potential in myo-inositol conversion.</title>
        <authorList>
            <person name="Wang Y."/>
        </authorList>
    </citation>
    <scope>NUCLEOTIDE SEQUENCE [LARGE SCALE GENOMIC DNA]</scope>
    <source>
        <strain evidence="1 2">H3510</strain>
    </source>
</reference>
<organism evidence="1 2">
    <name type="scientific">Roseibium algae</name>
    <dbReference type="NCBI Taxonomy" id="3123038"/>
    <lineage>
        <taxon>Bacteria</taxon>
        <taxon>Pseudomonadati</taxon>
        <taxon>Pseudomonadota</taxon>
        <taxon>Alphaproteobacteria</taxon>
        <taxon>Hyphomicrobiales</taxon>
        <taxon>Stappiaceae</taxon>
        <taxon>Roseibium</taxon>
    </lineage>
</organism>
<protein>
    <submittedName>
        <fullName evidence="1">Metallopeptidase family protein</fullName>
    </submittedName>
</protein>
<dbReference type="RefSeq" id="WP_340276871.1">
    <property type="nucleotide sequence ID" value="NZ_JBAKIA010000018.1"/>
</dbReference>
<gene>
    <name evidence="1" type="ORF">V6575_19990</name>
</gene>
<dbReference type="CDD" id="cd12952">
    <property type="entry name" value="MMP_ACEL2062"/>
    <property type="match status" value="1"/>
</dbReference>
<keyword evidence="2" id="KW-1185">Reference proteome</keyword>
<dbReference type="SUPFAM" id="SSF55486">
    <property type="entry name" value="Metalloproteases ('zincins'), catalytic domain"/>
    <property type="match status" value="1"/>
</dbReference>
<sequence length="144" mass="15861">MGSIHPRRITDWSDRFAPDLDVFEALASETLSGLPHEILVQCGHVHIVLAEYADDAVLDALGIEDPHELLGLFEGNALTQGAAKVLAAQMPNRLWLYRRAILDYWASNTESLGDIVTHVVVHEIGHHFGLSDQEMDRIEAAAGN</sequence>
<accession>A0ABU8TQD2</accession>
<dbReference type="InterPro" id="IPR038555">
    <property type="entry name" value="Zincin_1_sf"/>
</dbReference>
<evidence type="ECO:0000313" key="2">
    <source>
        <dbReference type="Proteomes" id="UP001385499"/>
    </source>
</evidence>
<proteinExistence type="predicted"/>